<keyword evidence="14" id="KW-1185">Reference proteome</keyword>
<dbReference type="EMBL" id="JAKWFO010000014">
    <property type="protein sequence ID" value="KAI9632470.1"/>
    <property type="molecule type" value="Genomic_DNA"/>
</dbReference>
<dbReference type="PROSITE" id="PS51760">
    <property type="entry name" value="GH10_2"/>
    <property type="match status" value="1"/>
</dbReference>
<evidence type="ECO:0000256" key="7">
    <source>
        <dbReference type="ARBA" id="ARBA00023295"/>
    </source>
</evidence>
<evidence type="ECO:0000256" key="3">
    <source>
        <dbReference type="ARBA" id="ARBA00022651"/>
    </source>
</evidence>
<evidence type="ECO:0000256" key="8">
    <source>
        <dbReference type="ARBA" id="ARBA00023326"/>
    </source>
</evidence>
<evidence type="ECO:0000256" key="9">
    <source>
        <dbReference type="PROSITE-ProRule" id="PRU10061"/>
    </source>
</evidence>
<dbReference type="SUPFAM" id="SSF51445">
    <property type="entry name" value="(Trans)glycosidases"/>
    <property type="match status" value="1"/>
</dbReference>
<dbReference type="GO" id="GO:0031176">
    <property type="term" value="F:endo-1,4-beta-xylanase activity"/>
    <property type="evidence" value="ECO:0007669"/>
    <property type="project" value="UniProtKB-EC"/>
</dbReference>
<keyword evidence="3 13" id="KW-0858">Xylan degradation</keyword>
<evidence type="ECO:0000256" key="5">
    <source>
        <dbReference type="ARBA" id="ARBA00022801"/>
    </source>
</evidence>
<evidence type="ECO:0000313" key="13">
    <source>
        <dbReference type="EMBL" id="KAI9632470.1"/>
    </source>
</evidence>
<keyword evidence="8 10" id="KW-0624">Polysaccharide degradation</keyword>
<dbReference type="PRINTS" id="PR00134">
    <property type="entry name" value="GLHYDRLASE10"/>
</dbReference>
<dbReference type="PROSITE" id="PS00591">
    <property type="entry name" value="GH10_1"/>
    <property type="match status" value="1"/>
</dbReference>
<dbReference type="GeneID" id="77725444"/>
<dbReference type="Proteomes" id="UP001164286">
    <property type="component" value="Unassembled WGS sequence"/>
</dbReference>
<evidence type="ECO:0000256" key="11">
    <source>
        <dbReference type="SAM" id="SignalP"/>
    </source>
</evidence>
<comment type="similarity">
    <text evidence="2 10">Belongs to the glycosyl hydrolase 10 (cellulase F) family.</text>
</comment>
<keyword evidence="4 11" id="KW-0732">Signal</keyword>
<feature type="signal peptide" evidence="11">
    <location>
        <begin position="1"/>
        <end position="15"/>
    </location>
</feature>
<comment type="catalytic activity">
    <reaction evidence="1 10">
        <text>Endohydrolysis of (1-&gt;4)-beta-D-xylosidic linkages in xylans.</text>
        <dbReference type="EC" id="3.2.1.8"/>
    </reaction>
</comment>
<organism evidence="13 14">
    <name type="scientific">Dioszegia hungarica</name>
    <dbReference type="NCBI Taxonomy" id="4972"/>
    <lineage>
        <taxon>Eukaryota</taxon>
        <taxon>Fungi</taxon>
        <taxon>Dikarya</taxon>
        <taxon>Basidiomycota</taxon>
        <taxon>Agaricomycotina</taxon>
        <taxon>Tremellomycetes</taxon>
        <taxon>Tremellales</taxon>
        <taxon>Bulleribasidiaceae</taxon>
        <taxon>Dioszegia</taxon>
    </lineage>
</organism>
<dbReference type="GO" id="GO:0045493">
    <property type="term" value="P:xylan catabolic process"/>
    <property type="evidence" value="ECO:0007669"/>
    <property type="project" value="UniProtKB-KW"/>
</dbReference>
<dbReference type="Pfam" id="PF00331">
    <property type="entry name" value="Glyco_hydro_10"/>
    <property type="match status" value="1"/>
</dbReference>
<dbReference type="Gene3D" id="3.20.20.80">
    <property type="entry name" value="Glycosidases"/>
    <property type="match status" value="1"/>
</dbReference>
<keyword evidence="6 10" id="KW-0119">Carbohydrate metabolism</keyword>
<dbReference type="SMART" id="SM00633">
    <property type="entry name" value="Glyco_10"/>
    <property type="match status" value="1"/>
</dbReference>
<feature type="chain" id="PRO_5041345600" description="Beta-xylanase" evidence="11">
    <location>
        <begin position="16"/>
        <end position="333"/>
    </location>
</feature>
<evidence type="ECO:0000256" key="1">
    <source>
        <dbReference type="ARBA" id="ARBA00000681"/>
    </source>
</evidence>
<evidence type="ECO:0000256" key="6">
    <source>
        <dbReference type="ARBA" id="ARBA00023277"/>
    </source>
</evidence>
<dbReference type="AlphaFoldDB" id="A0AA38H1S4"/>
<dbReference type="InterPro" id="IPR001000">
    <property type="entry name" value="GH10_dom"/>
</dbReference>
<dbReference type="PANTHER" id="PTHR31490">
    <property type="entry name" value="GLYCOSYL HYDROLASE"/>
    <property type="match status" value="1"/>
</dbReference>
<dbReference type="EC" id="3.2.1.8" evidence="10"/>
<evidence type="ECO:0000256" key="10">
    <source>
        <dbReference type="RuleBase" id="RU361174"/>
    </source>
</evidence>
<accession>A0AA38H1S4</accession>
<proteinExistence type="inferred from homology"/>
<evidence type="ECO:0000256" key="4">
    <source>
        <dbReference type="ARBA" id="ARBA00022729"/>
    </source>
</evidence>
<keyword evidence="5 10" id="KW-0378">Hydrolase</keyword>
<feature type="domain" description="GH10" evidence="12">
    <location>
        <begin position="22"/>
        <end position="330"/>
    </location>
</feature>
<comment type="caution">
    <text evidence="13">The sequence shown here is derived from an EMBL/GenBank/DDBJ whole genome shotgun (WGS) entry which is preliminary data.</text>
</comment>
<dbReference type="InterPro" id="IPR031158">
    <property type="entry name" value="GH10_AS"/>
</dbReference>
<dbReference type="InterPro" id="IPR044846">
    <property type="entry name" value="GH10"/>
</dbReference>
<name>A0AA38H1S4_9TREE</name>
<protein>
    <recommendedName>
        <fullName evidence="10">Beta-xylanase</fullName>
        <ecNumber evidence="10">3.2.1.8</ecNumber>
    </recommendedName>
</protein>
<evidence type="ECO:0000259" key="12">
    <source>
        <dbReference type="PROSITE" id="PS51760"/>
    </source>
</evidence>
<gene>
    <name evidence="13" type="ORF">MKK02DRAFT_20349</name>
</gene>
<dbReference type="RefSeq" id="XP_052942247.1">
    <property type="nucleotide sequence ID" value="XM_053086243.1"/>
</dbReference>
<evidence type="ECO:0000313" key="14">
    <source>
        <dbReference type="Proteomes" id="UP001164286"/>
    </source>
</evidence>
<reference evidence="13" key="1">
    <citation type="journal article" date="2022" name="G3 (Bethesda)">
        <title>High quality genome of the basidiomycete yeast Dioszegia hungarica PDD-24b-2 isolated from cloud water.</title>
        <authorList>
            <person name="Jarrige D."/>
            <person name="Haridas S."/>
            <person name="Bleykasten-Grosshans C."/>
            <person name="Joly M."/>
            <person name="Nadalig T."/>
            <person name="Sancelme M."/>
            <person name="Vuilleumier S."/>
            <person name="Grigoriev I.V."/>
            <person name="Amato P."/>
            <person name="Bringel F."/>
        </authorList>
    </citation>
    <scope>NUCLEOTIDE SEQUENCE</scope>
    <source>
        <strain evidence="13">PDD-24b-2</strain>
    </source>
</reference>
<sequence length="333" mass="37075">MHFLSLLALVPLIAANPVARNNDSPVSLSKARNKYFGTAYQSFYPADGRFLPVLESQFNQYTPENELKWEVVQPQRGVFNWTGADLIFAEAKKTGAIVRGHTLVWHSQLPMWVQNITDASDLKSVMKTHIDAVMGRYGSQMAHIDVVNEPLNENGTWRNSVWYNLLGEEFPRIALDYAHAAAPQVKLYINDYNIESINNKSLAHAAIAKKLLSQGAPLTGYGFQAHFIGGSAPNDTAQAMKMFTDMGLEVAITELDVRVPVNNRARLIRSRDYANAFKVCIDNPKCPGVTIWGVSDETSWVPGVFAGTGSALLFDFDYKPKQAYYAVQNVLKQ</sequence>
<dbReference type="PANTHER" id="PTHR31490:SF88">
    <property type="entry name" value="BETA-XYLANASE"/>
    <property type="match status" value="1"/>
</dbReference>
<evidence type="ECO:0000256" key="2">
    <source>
        <dbReference type="ARBA" id="ARBA00007495"/>
    </source>
</evidence>
<dbReference type="InterPro" id="IPR017853">
    <property type="entry name" value="GH"/>
</dbReference>
<keyword evidence="7 10" id="KW-0326">Glycosidase</keyword>
<feature type="active site" description="Nucleophile" evidence="9">
    <location>
        <position position="254"/>
    </location>
</feature>